<dbReference type="AlphaFoldDB" id="A0A4R5NAC8"/>
<name>A0A4R5NAC8_9LACO</name>
<dbReference type="PANTHER" id="PTHR43685:SF2">
    <property type="entry name" value="GLYCOSYLTRANSFERASE 2-LIKE DOMAIN-CONTAINING PROTEIN"/>
    <property type="match status" value="1"/>
</dbReference>
<dbReference type="PANTHER" id="PTHR43685">
    <property type="entry name" value="GLYCOSYLTRANSFERASE"/>
    <property type="match status" value="1"/>
</dbReference>
<dbReference type="SUPFAM" id="SSF53448">
    <property type="entry name" value="Nucleotide-diphospho-sugar transferases"/>
    <property type="match status" value="1"/>
</dbReference>
<feature type="domain" description="Glycosyltransferase 2-like" evidence="1">
    <location>
        <begin position="7"/>
        <end position="136"/>
    </location>
</feature>
<keyword evidence="3" id="KW-1185">Reference proteome</keyword>
<dbReference type="RefSeq" id="WP_133264168.1">
    <property type="nucleotide sequence ID" value="NZ_JAGYGP010000001.1"/>
</dbReference>
<dbReference type="STRING" id="907931.GCA_000165675_01637"/>
<sequence>MNKESISVIITTYERSEMFKPDNFLIKRAIQSVLDQTLKSEEIIIIVDGKSRYITSIVEEFNREDIIKIVQTQDKVGGNEARNIGIRAATGDIIALLDDDDEWLPEKLNKQILLYKSISEEQKIIFSPMYFGESKDNVSQISPYEVNENIANYVLERKGAIQTSTLLAPKKLFLDYPFTKNLVKHQDWDLIFRLAFSTTTKFYQTSDPLIYCHLDAVKGLSVSRKVHPVFSLNWINQYRNQISKEGYRDFVWANVVSCLFKSKVDSQTKNKIIKILGFHNVLMIVLFKIKQKILRTKTF</sequence>
<dbReference type="InterPro" id="IPR029044">
    <property type="entry name" value="Nucleotide-diphossugar_trans"/>
</dbReference>
<evidence type="ECO:0000259" key="1">
    <source>
        <dbReference type="Pfam" id="PF00535"/>
    </source>
</evidence>
<protein>
    <recommendedName>
        <fullName evidence="1">Glycosyltransferase 2-like domain-containing protein</fullName>
    </recommendedName>
</protein>
<evidence type="ECO:0000313" key="2">
    <source>
        <dbReference type="EMBL" id="TDG69456.1"/>
    </source>
</evidence>
<evidence type="ECO:0000313" key="3">
    <source>
        <dbReference type="Proteomes" id="UP000295681"/>
    </source>
</evidence>
<dbReference type="EMBL" id="PUFI01000005">
    <property type="protein sequence ID" value="TDG69456.1"/>
    <property type="molecule type" value="Genomic_DNA"/>
</dbReference>
<proteinExistence type="predicted"/>
<dbReference type="Proteomes" id="UP000295681">
    <property type="component" value="Unassembled WGS sequence"/>
</dbReference>
<dbReference type="Gene3D" id="3.90.550.10">
    <property type="entry name" value="Spore Coat Polysaccharide Biosynthesis Protein SpsA, Chain A"/>
    <property type="match status" value="1"/>
</dbReference>
<dbReference type="InterPro" id="IPR050834">
    <property type="entry name" value="Glycosyltransf_2"/>
</dbReference>
<reference evidence="2 3" key="1">
    <citation type="journal article" date="2019" name="Appl. Microbiol. Biotechnol.">
        <title>Uncovering carbohydrate metabolism through a genotype-phenotype association study of 56 lactic acid bacteria genomes.</title>
        <authorList>
            <person name="Buron-Moles G."/>
            <person name="Chailyan A."/>
            <person name="Dolejs I."/>
            <person name="Forster J."/>
            <person name="Miks M.H."/>
        </authorList>
    </citation>
    <scope>NUCLEOTIDE SEQUENCE [LARGE SCALE GENOMIC DNA]</scope>
    <source>
        <strain evidence="2 3">ATCC 700006</strain>
    </source>
</reference>
<comment type="caution">
    <text evidence="2">The sequence shown here is derived from an EMBL/GenBank/DDBJ whole genome shotgun (WGS) entry which is preliminary data.</text>
</comment>
<gene>
    <name evidence="2" type="ORF">C5L23_000918</name>
</gene>
<organism evidence="2 3">
    <name type="scientific">Leuconostoc fallax</name>
    <dbReference type="NCBI Taxonomy" id="1251"/>
    <lineage>
        <taxon>Bacteria</taxon>
        <taxon>Bacillati</taxon>
        <taxon>Bacillota</taxon>
        <taxon>Bacilli</taxon>
        <taxon>Lactobacillales</taxon>
        <taxon>Lactobacillaceae</taxon>
        <taxon>Leuconostoc</taxon>
    </lineage>
</organism>
<dbReference type="InterPro" id="IPR001173">
    <property type="entry name" value="Glyco_trans_2-like"/>
</dbReference>
<accession>A0A4R5NAC8</accession>
<dbReference type="Pfam" id="PF00535">
    <property type="entry name" value="Glycos_transf_2"/>
    <property type="match status" value="1"/>
</dbReference>
<dbReference type="CDD" id="cd00761">
    <property type="entry name" value="Glyco_tranf_GTA_type"/>
    <property type="match status" value="1"/>
</dbReference>